<feature type="coiled-coil region" evidence="1">
    <location>
        <begin position="442"/>
        <end position="469"/>
    </location>
</feature>
<evidence type="ECO:0000259" key="3">
    <source>
        <dbReference type="PROSITE" id="PS50217"/>
    </source>
</evidence>
<protein>
    <recommendedName>
        <fullName evidence="3">BZIP domain-containing protein</fullName>
    </recommendedName>
</protein>
<evidence type="ECO:0000313" key="4">
    <source>
        <dbReference type="EMBL" id="MBY14830.1"/>
    </source>
</evidence>
<dbReference type="AlphaFoldDB" id="A0A2S2NCC5"/>
<keyword evidence="1" id="KW-0175">Coiled coil</keyword>
<proteinExistence type="predicted"/>
<organism evidence="4">
    <name type="scientific">Schizaphis graminum</name>
    <name type="common">Green bug aphid</name>
    <dbReference type="NCBI Taxonomy" id="13262"/>
    <lineage>
        <taxon>Eukaryota</taxon>
        <taxon>Metazoa</taxon>
        <taxon>Ecdysozoa</taxon>
        <taxon>Arthropoda</taxon>
        <taxon>Hexapoda</taxon>
        <taxon>Insecta</taxon>
        <taxon>Pterygota</taxon>
        <taxon>Neoptera</taxon>
        <taxon>Paraneoptera</taxon>
        <taxon>Hemiptera</taxon>
        <taxon>Sternorrhyncha</taxon>
        <taxon>Aphidomorpha</taxon>
        <taxon>Aphidoidea</taxon>
        <taxon>Aphididae</taxon>
        <taxon>Aphidini</taxon>
        <taxon>Schizaphis</taxon>
    </lineage>
</organism>
<dbReference type="InterPro" id="IPR046347">
    <property type="entry name" value="bZIP_sf"/>
</dbReference>
<feature type="domain" description="BZIP" evidence="3">
    <location>
        <begin position="417"/>
        <end position="466"/>
    </location>
</feature>
<dbReference type="CDD" id="cd14686">
    <property type="entry name" value="bZIP"/>
    <property type="match status" value="1"/>
</dbReference>
<dbReference type="GO" id="GO:0005634">
    <property type="term" value="C:nucleus"/>
    <property type="evidence" value="ECO:0007669"/>
    <property type="project" value="UniProtKB-ARBA"/>
</dbReference>
<evidence type="ECO:0000256" key="1">
    <source>
        <dbReference type="SAM" id="Coils"/>
    </source>
</evidence>
<dbReference type="SUPFAM" id="SSF57959">
    <property type="entry name" value="Leucine zipper domain"/>
    <property type="match status" value="1"/>
</dbReference>
<dbReference type="EMBL" id="GGMR01002211">
    <property type="protein sequence ID" value="MBY14830.1"/>
    <property type="molecule type" value="Transcribed_RNA"/>
</dbReference>
<dbReference type="PROSITE" id="PS50217">
    <property type="entry name" value="BZIP"/>
    <property type="match status" value="1"/>
</dbReference>
<gene>
    <name evidence="4" type="ORF">g.85266</name>
</gene>
<evidence type="ECO:0000256" key="2">
    <source>
        <dbReference type="SAM" id="MobiDB-lite"/>
    </source>
</evidence>
<accession>A0A2S2NCC5</accession>
<dbReference type="Gene3D" id="1.20.5.170">
    <property type="match status" value="1"/>
</dbReference>
<name>A0A2S2NCC5_SCHGA</name>
<dbReference type="InterPro" id="IPR004827">
    <property type="entry name" value="bZIP"/>
</dbReference>
<sequence length="495" mass="55963">MAYYYYYQTPPDPLSPVPTTEELSPSQPPLLMLSSPQQQQQLNIPLLTPVIPSVTSSMSMMTTTTTTSTDHNEQQQLPTPNTFIRHCDDMGLFHDLQNIVVMSSLTGPTGDTTISTASASNAATIITTATSTGQPTSSNLFDSSSTAIVTTMMMANPFDETFKQAVLQQQQNEVNPSENLFNHNDNNDGDLNTPFIATTTTVNTSNNNTTVKTSTMIDMISTTTASVESNKMNTTTVPQSQVKPQQNVYITSTAEVPTRSVLVMMVEHPQQQLRSSTLPIQPEHQPHQPLIDQHKFIVPTTTTTTSVIDTTTITHHDQDFYDEEIDVNNGRVIINVNNDSNTIKQTLKQNLLVKQLLQKHQKPPLITESHDKIGQLLQQQNKDIDIVTNIDRIEHEKYNSNDQEDEDCNSRKQQLKQKRKQEMLERNRSAAKRCRIKRKQRWELLSEENRKLKIENSRLREALSKLVSQRCSNLQQHQIEQPEIIQGIFKHNDDV</sequence>
<dbReference type="GO" id="GO:0003700">
    <property type="term" value="F:DNA-binding transcription factor activity"/>
    <property type="evidence" value="ECO:0007669"/>
    <property type="project" value="InterPro"/>
</dbReference>
<feature type="region of interest" description="Disordered" evidence="2">
    <location>
        <begin position="397"/>
        <end position="430"/>
    </location>
</feature>
<dbReference type="Pfam" id="PF07716">
    <property type="entry name" value="bZIP_2"/>
    <property type="match status" value="1"/>
</dbReference>
<reference evidence="4" key="1">
    <citation type="submission" date="2018-04" db="EMBL/GenBank/DDBJ databases">
        <title>Transcriptome of Schizaphis graminum biotype I.</title>
        <authorList>
            <person name="Scully E.D."/>
            <person name="Geib S.M."/>
            <person name="Palmer N.A."/>
            <person name="Koch K."/>
            <person name="Bradshaw J."/>
            <person name="Heng-Moss T."/>
            <person name="Sarath G."/>
        </authorList>
    </citation>
    <scope>NUCLEOTIDE SEQUENCE</scope>
</reference>